<gene>
    <name evidence="1" type="ORF">AAE3_LOCUS7804</name>
</gene>
<keyword evidence="2" id="KW-1185">Reference proteome</keyword>
<name>A0A8S0XTM1_CYCAE</name>
<evidence type="ECO:0000313" key="2">
    <source>
        <dbReference type="Proteomes" id="UP000467700"/>
    </source>
</evidence>
<sequence>MINADEPSLIVIHDCDHHPPHTFPLPASLETQSKGKKLAHVNNDTTKVPRVPPLMTGMWASANPSHLPPSLLPAPFRVCPLAHTRSLLRAPPLTIGMWAGTHAPRLPPSYPRQHCILLLISLSLLALSHMPSQSLALTLALANSPTQPTPADAHLLPLSGMRVSRRRQM</sequence>
<protein>
    <submittedName>
        <fullName evidence="1">Uncharacterized protein</fullName>
    </submittedName>
</protein>
<organism evidence="1 2">
    <name type="scientific">Cyclocybe aegerita</name>
    <name type="common">Black poplar mushroom</name>
    <name type="synonym">Agrocybe aegerita</name>
    <dbReference type="NCBI Taxonomy" id="1973307"/>
    <lineage>
        <taxon>Eukaryota</taxon>
        <taxon>Fungi</taxon>
        <taxon>Dikarya</taxon>
        <taxon>Basidiomycota</taxon>
        <taxon>Agaricomycotina</taxon>
        <taxon>Agaricomycetes</taxon>
        <taxon>Agaricomycetidae</taxon>
        <taxon>Agaricales</taxon>
        <taxon>Agaricineae</taxon>
        <taxon>Bolbitiaceae</taxon>
        <taxon>Cyclocybe</taxon>
    </lineage>
</organism>
<evidence type="ECO:0000313" key="1">
    <source>
        <dbReference type="EMBL" id="CAA7265611.1"/>
    </source>
</evidence>
<comment type="caution">
    <text evidence="1">The sequence shown here is derived from an EMBL/GenBank/DDBJ whole genome shotgun (WGS) entry which is preliminary data.</text>
</comment>
<dbReference type="Proteomes" id="UP000467700">
    <property type="component" value="Unassembled WGS sequence"/>
</dbReference>
<accession>A0A8S0XTM1</accession>
<dbReference type="EMBL" id="CACVBS010000049">
    <property type="protein sequence ID" value="CAA7265611.1"/>
    <property type="molecule type" value="Genomic_DNA"/>
</dbReference>
<dbReference type="AlphaFoldDB" id="A0A8S0XTM1"/>
<reference evidence="1 2" key="1">
    <citation type="submission" date="2020-01" db="EMBL/GenBank/DDBJ databases">
        <authorList>
            <person name="Gupta K D."/>
        </authorList>
    </citation>
    <scope>NUCLEOTIDE SEQUENCE [LARGE SCALE GENOMIC DNA]</scope>
</reference>
<proteinExistence type="predicted"/>